<evidence type="ECO:0000256" key="4">
    <source>
        <dbReference type="ARBA" id="ARBA00022755"/>
    </source>
</evidence>
<feature type="binding site" evidence="7">
    <location>
        <begin position="29"/>
        <end position="30"/>
    </location>
    <ligand>
        <name>N(1)-(5-phospho-beta-D-ribosyl)glycinamide</name>
        <dbReference type="ChEBI" id="CHEBI:143788"/>
    </ligand>
</feature>
<evidence type="ECO:0000256" key="6">
    <source>
        <dbReference type="ARBA" id="ARBA00022842"/>
    </source>
</evidence>
<dbReference type="InterPro" id="IPR003135">
    <property type="entry name" value="ATP-grasp_carboxylate-amine"/>
</dbReference>
<dbReference type="NCBIfam" id="TIGR01142">
    <property type="entry name" value="purT"/>
    <property type="match status" value="1"/>
</dbReference>
<feature type="binding site" evidence="7">
    <location>
        <position position="211"/>
    </location>
    <ligand>
        <name>ATP</name>
        <dbReference type="ChEBI" id="CHEBI:30616"/>
    </ligand>
</feature>
<feature type="binding site" evidence="7">
    <location>
        <begin position="203"/>
        <end position="206"/>
    </location>
    <ligand>
        <name>ATP</name>
        <dbReference type="ChEBI" id="CHEBI:30616"/>
    </ligand>
</feature>
<dbReference type="SUPFAM" id="SSF52440">
    <property type="entry name" value="PreATP-grasp domain"/>
    <property type="match status" value="1"/>
</dbReference>
<comment type="function">
    <text evidence="7">Involved in the de novo purine biosynthesis. Catalyzes the transfer of formate to 5-phospho-ribosyl-glycinamide (GAR), producing 5-phospho-ribosyl-N-formylglycinamide (FGAR). Formate is provided by PurU via hydrolysis of 10-formyl-tetrahydrofolate.</text>
</comment>
<dbReference type="PROSITE" id="PS50975">
    <property type="entry name" value="ATP_GRASP"/>
    <property type="match status" value="1"/>
</dbReference>
<feature type="binding site" evidence="7">
    <location>
        <position position="280"/>
    </location>
    <ligand>
        <name>Mg(2+)</name>
        <dbReference type="ChEBI" id="CHEBI:18420"/>
    </ligand>
</feature>
<dbReference type="Pfam" id="PF02222">
    <property type="entry name" value="ATP-grasp"/>
    <property type="match status" value="1"/>
</dbReference>
<dbReference type="InterPro" id="IPR016185">
    <property type="entry name" value="PreATP-grasp_dom_sf"/>
</dbReference>
<dbReference type="SUPFAM" id="SSF56059">
    <property type="entry name" value="Glutathione synthetase ATP-binding domain-like"/>
    <property type="match status" value="1"/>
</dbReference>
<feature type="binding site" evidence="7">
    <location>
        <begin position="375"/>
        <end position="376"/>
    </location>
    <ligand>
        <name>N(1)-(5-phospho-beta-D-ribosyl)glycinamide</name>
        <dbReference type="ChEBI" id="CHEBI:143788"/>
    </ligand>
</feature>
<evidence type="ECO:0000256" key="7">
    <source>
        <dbReference type="HAMAP-Rule" id="MF_01643"/>
    </source>
</evidence>
<keyword evidence="2 7" id="KW-0479">Metal-binding</keyword>
<keyword evidence="3 7" id="KW-0547">Nucleotide-binding</keyword>
<comment type="pathway">
    <text evidence="7">Purine metabolism; IMP biosynthesis via de novo pathway; N(2)-formyl-N(1)-(5-phospho-D-ribosyl)glycinamide from N(1)-(5-phospho-D-ribosyl)glycinamide (formate route): step 1/1.</text>
</comment>
<dbReference type="InterPro" id="IPR011761">
    <property type="entry name" value="ATP-grasp"/>
</dbReference>
<dbReference type="InterPro" id="IPR005862">
    <property type="entry name" value="PurT"/>
</dbReference>
<proteinExistence type="inferred from homology"/>
<protein>
    <recommendedName>
        <fullName evidence="7">Formate-dependent phosphoribosylglycinamide formyltransferase</fullName>
        <ecNumber evidence="7">6.3.1.21</ecNumber>
    </recommendedName>
    <alternativeName>
        <fullName evidence="7">5'-phosphoribosylglycinamide transformylase 2</fullName>
    </alternativeName>
    <alternativeName>
        <fullName evidence="7">Formate-dependent GAR transformylase</fullName>
    </alternativeName>
    <alternativeName>
        <fullName evidence="7">GAR transformylase 2</fullName>
        <shortName evidence="7">GART 2</shortName>
    </alternativeName>
    <alternativeName>
        <fullName evidence="7">Non-folate glycinamide ribonucleotide transformylase</fullName>
    </alternativeName>
    <alternativeName>
        <fullName evidence="7">Phosphoribosylglycinamide formyltransferase 2</fullName>
    </alternativeName>
</protein>
<dbReference type="Gene3D" id="3.30.470.20">
    <property type="entry name" value="ATP-grasp fold, B domain"/>
    <property type="match status" value="1"/>
</dbReference>
<evidence type="ECO:0000256" key="3">
    <source>
        <dbReference type="ARBA" id="ARBA00022741"/>
    </source>
</evidence>
<comment type="similarity">
    <text evidence="7">Belongs to the PurK/PurT family.</text>
</comment>
<sequence length="407" mass="43507">MSNSKSVLATWGTPLSPLARRVMLLGAGELGKEVVIALQRLGVEVIAVDRYAHAPAQQVAHHAEVVNMTDRQALKAVIDRYKPDVIVPEIEAIATDLLVDMEGQNGLRVTPTARAARLTMNREGIRRLAAETLGLPTSPYRFADTFAQLEQAVQEIGLPCVVKPVMSSSGKGQSVIRQAGDVQTAWDYAQTGGRVGAGRVIVEGWVEFDYEITLLTVRYQNSQGSVVTDFCAPIGHLQVDGDYVESWQPQPMSPAALARAQEIALAVTSDLGGLGIFGVELFVRGDMVWFSEVSPRPHDTGLVTLASQVQSEFDIHARALLGLPVSVAMRGPAASRVIYGGVDAGAVVFDGMADALAEPGTDLRLFGKPESFVKRRLGVGLASADSIEQARERARAVSKAVSVKAAD</sequence>
<keyword evidence="5 7" id="KW-0067">ATP-binding</keyword>
<dbReference type="SUPFAM" id="SSF51246">
    <property type="entry name" value="Rudiment single hybrid motif"/>
    <property type="match status" value="1"/>
</dbReference>
<keyword evidence="9" id="KW-0808">Transferase</keyword>
<dbReference type="PANTHER" id="PTHR43055">
    <property type="entry name" value="FORMATE-DEPENDENT PHOSPHORIBOSYLGLYCINAMIDE FORMYLTRANSFERASE"/>
    <property type="match status" value="1"/>
</dbReference>
<comment type="subunit">
    <text evidence="7">Homodimer.</text>
</comment>
<gene>
    <name evidence="7 9" type="primary">purT</name>
    <name evidence="9" type="ORF">DHf2319_01635</name>
</gene>
<feature type="domain" description="ATP-grasp" evidence="8">
    <location>
        <begin position="127"/>
        <end position="321"/>
    </location>
</feature>
<feature type="binding site" evidence="7">
    <location>
        <position position="292"/>
    </location>
    <ligand>
        <name>Mg(2+)</name>
        <dbReference type="ChEBI" id="CHEBI:18420"/>
    </ligand>
</feature>
<feature type="binding site" evidence="7">
    <location>
        <position position="163"/>
    </location>
    <ligand>
        <name>ATP</name>
        <dbReference type="ChEBI" id="CHEBI:30616"/>
    </ligand>
</feature>
<dbReference type="InterPro" id="IPR011054">
    <property type="entry name" value="Rudment_hybrid_motif"/>
</dbReference>
<feature type="binding site" evidence="7">
    <location>
        <begin position="168"/>
        <end position="173"/>
    </location>
    <ligand>
        <name>ATP</name>
        <dbReference type="ChEBI" id="CHEBI:30616"/>
    </ligand>
</feature>
<feature type="binding site" evidence="7">
    <location>
        <position position="122"/>
    </location>
    <ligand>
        <name>ATP</name>
        <dbReference type="ChEBI" id="CHEBI:30616"/>
    </ligand>
</feature>
<dbReference type="InterPro" id="IPR048740">
    <property type="entry name" value="PurT_C"/>
</dbReference>
<dbReference type="EMBL" id="CP063982">
    <property type="protein sequence ID" value="UOD50663.1"/>
    <property type="molecule type" value="Genomic_DNA"/>
</dbReference>
<dbReference type="Pfam" id="PF22660">
    <property type="entry name" value="RS_preATP-grasp-like"/>
    <property type="match status" value="1"/>
</dbReference>
<dbReference type="Proteomes" id="UP000831607">
    <property type="component" value="Chromosome"/>
</dbReference>
<dbReference type="RefSeq" id="WP_243479071.1">
    <property type="nucleotide sequence ID" value="NZ_CP063982.1"/>
</dbReference>
<organism evidence="9 10">
    <name type="scientific">Orrella daihaiensis</name>
    <dbReference type="NCBI Taxonomy" id="2782176"/>
    <lineage>
        <taxon>Bacteria</taxon>
        <taxon>Pseudomonadati</taxon>
        <taxon>Pseudomonadota</taxon>
        <taxon>Betaproteobacteria</taxon>
        <taxon>Burkholderiales</taxon>
        <taxon>Alcaligenaceae</taxon>
        <taxon>Orrella</taxon>
    </lineage>
</organism>
<dbReference type="InterPro" id="IPR054350">
    <property type="entry name" value="PurT/PurK_preATP-grasp"/>
</dbReference>
<keyword evidence="6 7" id="KW-0460">Magnesium</keyword>
<dbReference type="GO" id="GO:0016740">
    <property type="term" value="F:transferase activity"/>
    <property type="evidence" value="ECO:0007669"/>
    <property type="project" value="UniProtKB-KW"/>
</dbReference>
<keyword evidence="4 7" id="KW-0658">Purine biosynthesis</keyword>
<dbReference type="PANTHER" id="PTHR43055:SF1">
    <property type="entry name" value="FORMATE-DEPENDENT PHOSPHORIBOSYLGLYCINAMIDE FORMYLTRANSFERASE"/>
    <property type="match status" value="1"/>
</dbReference>
<dbReference type="Pfam" id="PF21244">
    <property type="entry name" value="PurT_C"/>
    <property type="match status" value="1"/>
</dbReference>
<feature type="binding site" evidence="7">
    <location>
        <position position="89"/>
    </location>
    <ligand>
        <name>N(1)-(5-phospho-beta-D-ribosyl)glycinamide</name>
        <dbReference type="ChEBI" id="CHEBI:143788"/>
    </ligand>
</feature>
<keyword evidence="10" id="KW-1185">Reference proteome</keyword>
<accession>A0ABY4AKS6</accession>
<dbReference type="EC" id="6.3.1.21" evidence="7"/>
<evidence type="ECO:0000256" key="2">
    <source>
        <dbReference type="ARBA" id="ARBA00022723"/>
    </source>
</evidence>
<dbReference type="HAMAP" id="MF_01643">
    <property type="entry name" value="PurT"/>
    <property type="match status" value="1"/>
</dbReference>
<dbReference type="InterPro" id="IPR013815">
    <property type="entry name" value="ATP_grasp_subdomain_1"/>
</dbReference>
<evidence type="ECO:0000256" key="5">
    <source>
        <dbReference type="ARBA" id="ARBA00022840"/>
    </source>
</evidence>
<comment type="catalytic activity">
    <reaction evidence="7">
        <text>N(1)-(5-phospho-beta-D-ribosyl)glycinamide + formate + ATP = N(2)-formyl-N(1)-(5-phospho-beta-D-ribosyl)glycinamide + ADP + phosphate + H(+)</text>
        <dbReference type="Rhea" id="RHEA:24829"/>
        <dbReference type="ChEBI" id="CHEBI:15378"/>
        <dbReference type="ChEBI" id="CHEBI:15740"/>
        <dbReference type="ChEBI" id="CHEBI:30616"/>
        <dbReference type="ChEBI" id="CHEBI:43474"/>
        <dbReference type="ChEBI" id="CHEBI:143788"/>
        <dbReference type="ChEBI" id="CHEBI:147286"/>
        <dbReference type="ChEBI" id="CHEBI:456216"/>
        <dbReference type="EC" id="6.3.1.21"/>
    </reaction>
</comment>
<evidence type="ECO:0000259" key="8">
    <source>
        <dbReference type="PROSITE" id="PS50975"/>
    </source>
</evidence>
<evidence type="ECO:0000256" key="1">
    <source>
        <dbReference type="ARBA" id="ARBA00022598"/>
    </source>
</evidence>
<keyword evidence="1 7" id="KW-0436">Ligase</keyword>
<feature type="binding site" evidence="7">
    <location>
        <position position="368"/>
    </location>
    <ligand>
        <name>N(1)-(5-phospho-beta-D-ribosyl)glycinamide</name>
        <dbReference type="ChEBI" id="CHEBI:143788"/>
    </ligand>
</feature>
<evidence type="ECO:0000313" key="9">
    <source>
        <dbReference type="EMBL" id="UOD50663.1"/>
    </source>
</evidence>
<name>A0ABY4AKS6_9BURK</name>
<dbReference type="Gene3D" id="3.30.1490.20">
    <property type="entry name" value="ATP-grasp fold, A domain"/>
    <property type="match status" value="1"/>
</dbReference>
<dbReference type="NCBIfam" id="NF006766">
    <property type="entry name" value="PRK09288.1"/>
    <property type="match status" value="1"/>
</dbReference>
<dbReference type="Gene3D" id="3.40.50.20">
    <property type="match status" value="1"/>
</dbReference>
<reference evidence="9 10" key="1">
    <citation type="submission" date="2020-11" db="EMBL/GenBank/DDBJ databases">
        <title>Algicoccus daihaiensis sp.nov., isolated from Daihai Lake in Inner Mongolia.</title>
        <authorList>
            <person name="Kai J."/>
        </authorList>
    </citation>
    <scope>NUCLEOTIDE SEQUENCE [LARGE SCALE GENOMIC DNA]</scope>
    <source>
        <strain evidence="10">f23</strain>
    </source>
</reference>
<feature type="binding site" evidence="7">
    <location>
        <position position="299"/>
    </location>
    <ligand>
        <name>N(1)-(5-phospho-beta-D-ribosyl)glycinamide</name>
        <dbReference type="ChEBI" id="CHEBI:143788"/>
    </ligand>
</feature>
<evidence type="ECO:0000313" key="10">
    <source>
        <dbReference type="Proteomes" id="UP000831607"/>
    </source>
</evidence>